<name>A0A8E2E0L6_9PEZI</name>
<sequence length="49" mass="4961">HRRTSDTVFLTRSFPFAVTLGGACVGALSINKCPLSALGNGTGIVLAVA</sequence>
<gene>
    <name evidence="1" type="ORF">K432DRAFT_309314</name>
</gene>
<evidence type="ECO:0000313" key="2">
    <source>
        <dbReference type="Proteomes" id="UP000250266"/>
    </source>
</evidence>
<proteinExistence type="predicted"/>
<reference evidence="1 2" key="1">
    <citation type="journal article" date="2016" name="Nat. Commun.">
        <title>Ectomycorrhizal ecology is imprinted in the genome of the dominant symbiotic fungus Cenococcum geophilum.</title>
        <authorList>
            <consortium name="DOE Joint Genome Institute"/>
            <person name="Peter M."/>
            <person name="Kohler A."/>
            <person name="Ohm R.A."/>
            <person name="Kuo A."/>
            <person name="Krutzmann J."/>
            <person name="Morin E."/>
            <person name="Arend M."/>
            <person name="Barry K.W."/>
            <person name="Binder M."/>
            <person name="Choi C."/>
            <person name="Clum A."/>
            <person name="Copeland A."/>
            <person name="Grisel N."/>
            <person name="Haridas S."/>
            <person name="Kipfer T."/>
            <person name="LaButti K."/>
            <person name="Lindquist E."/>
            <person name="Lipzen A."/>
            <person name="Maire R."/>
            <person name="Meier B."/>
            <person name="Mihaltcheva S."/>
            <person name="Molinier V."/>
            <person name="Murat C."/>
            <person name="Poggeler S."/>
            <person name="Quandt C.A."/>
            <person name="Sperisen C."/>
            <person name="Tritt A."/>
            <person name="Tisserant E."/>
            <person name="Crous P.W."/>
            <person name="Henrissat B."/>
            <person name="Nehls U."/>
            <person name="Egli S."/>
            <person name="Spatafora J.W."/>
            <person name="Grigoriev I.V."/>
            <person name="Martin F.M."/>
        </authorList>
    </citation>
    <scope>NUCLEOTIDE SEQUENCE [LARGE SCALE GENOMIC DNA]</scope>
    <source>
        <strain evidence="1 2">CBS 459.81</strain>
    </source>
</reference>
<keyword evidence="2" id="KW-1185">Reference proteome</keyword>
<feature type="non-terminal residue" evidence="1">
    <location>
        <position position="1"/>
    </location>
</feature>
<accession>A0A8E2E0L6</accession>
<protein>
    <submittedName>
        <fullName evidence="1">Uncharacterized protein</fullName>
    </submittedName>
</protein>
<organism evidence="1 2">
    <name type="scientific">Lepidopterella palustris CBS 459.81</name>
    <dbReference type="NCBI Taxonomy" id="1314670"/>
    <lineage>
        <taxon>Eukaryota</taxon>
        <taxon>Fungi</taxon>
        <taxon>Dikarya</taxon>
        <taxon>Ascomycota</taxon>
        <taxon>Pezizomycotina</taxon>
        <taxon>Dothideomycetes</taxon>
        <taxon>Pleosporomycetidae</taxon>
        <taxon>Mytilinidiales</taxon>
        <taxon>Argynnaceae</taxon>
        <taxon>Lepidopterella</taxon>
    </lineage>
</organism>
<dbReference type="Proteomes" id="UP000250266">
    <property type="component" value="Unassembled WGS sequence"/>
</dbReference>
<evidence type="ECO:0000313" key="1">
    <source>
        <dbReference type="EMBL" id="OCK75099.1"/>
    </source>
</evidence>
<dbReference type="AlphaFoldDB" id="A0A8E2E0L6"/>
<dbReference type="EMBL" id="KV745364">
    <property type="protein sequence ID" value="OCK75099.1"/>
    <property type="molecule type" value="Genomic_DNA"/>
</dbReference>